<dbReference type="PANTHER" id="PTHR30069">
    <property type="entry name" value="TONB-DEPENDENT OUTER MEMBRANE RECEPTOR"/>
    <property type="match status" value="1"/>
</dbReference>
<evidence type="ECO:0000256" key="3">
    <source>
        <dbReference type="ARBA" id="ARBA00022452"/>
    </source>
</evidence>
<evidence type="ECO:0000259" key="13">
    <source>
        <dbReference type="Pfam" id="PF00593"/>
    </source>
</evidence>
<keyword evidence="6 11" id="KW-0798">TonB box</keyword>
<evidence type="ECO:0000256" key="12">
    <source>
        <dbReference type="SAM" id="SignalP"/>
    </source>
</evidence>
<evidence type="ECO:0000259" key="14">
    <source>
        <dbReference type="Pfam" id="PF07715"/>
    </source>
</evidence>
<name>A0ABW5N5F5_9FLAO</name>
<keyword evidence="8 15" id="KW-0675">Receptor</keyword>
<dbReference type="Proteomes" id="UP001597459">
    <property type="component" value="Unassembled WGS sequence"/>
</dbReference>
<keyword evidence="3 10" id="KW-1134">Transmembrane beta strand</keyword>
<evidence type="ECO:0000313" key="16">
    <source>
        <dbReference type="Proteomes" id="UP001597459"/>
    </source>
</evidence>
<comment type="similarity">
    <text evidence="10 11">Belongs to the TonB-dependent receptor family.</text>
</comment>
<evidence type="ECO:0000256" key="4">
    <source>
        <dbReference type="ARBA" id="ARBA00022692"/>
    </source>
</evidence>
<dbReference type="Pfam" id="PF00593">
    <property type="entry name" value="TonB_dep_Rec_b-barrel"/>
    <property type="match status" value="1"/>
</dbReference>
<accession>A0ABW5N5F5</accession>
<keyword evidence="9 10" id="KW-0998">Cell outer membrane</keyword>
<dbReference type="Gene3D" id="2.170.130.10">
    <property type="entry name" value="TonB-dependent receptor, plug domain"/>
    <property type="match status" value="1"/>
</dbReference>
<feature type="domain" description="TonB-dependent receptor plug" evidence="14">
    <location>
        <begin position="112"/>
        <end position="221"/>
    </location>
</feature>
<dbReference type="InterPro" id="IPR008969">
    <property type="entry name" value="CarboxyPept-like_regulatory"/>
</dbReference>
<keyword evidence="7 10" id="KW-0472">Membrane</keyword>
<dbReference type="PROSITE" id="PS52016">
    <property type="entry name" value="TONB_DEPENDENT_REC_3"/>
    <property type="match status" value="1"/>
</dbReference>
<dbReference type="Gene3D" id="2.40.170.20">
    <property type="entry name" value="TonB-dependent receptor, beta-barrel domain"/>
    <property type="match status" value="1"/>
</dbReference>
<proteinExistence type="inferred from homology"/>
<keyword evidence="16" id="KW-1185">Reference proteome</keyword>
<keyword evidence="2 10" id="KW-0813">Transport</keyword>
<evidence type="ECO:0000256" key="10">
    <source>
        <dbReference type="PROSITE-ProRule" id="PRU01360"/>
    </source>
</evidence>
<dbReference type="InterPro" id="IPR037066">
    <property type="entry name" value="Plug_dom_sf"/>
</dbReference>
<keyword evidence="4 10" id="KW-0812">Transmembrane</keyword>
<feature type="domain" description="TonB-dependent receptor-like beta-barrel" evidence="13">
    <location>
        <begin position="309"/>
        <end position="746"/>
    </location>
</feature>
<evidence type="ECO:0000256" key="8">
    <source>
        <dbReference type="ARBA" id="ARBA00023170"/>
    </source>
</evidence>
<dbReference type="Pfam" id="PF07715">
    <property type="entry name" value="Plug"/>
    <property type="match status" value="1"/>
</dbReference>
<evidence type="ECO:0000256" key="9">
    <source>
        <dbReference type="ARBA" id="ARBA00023237"/>
    </source>
</evidence>
<dbReference type="PANTHER" id="PTHR30069:SF29">
    <property type="entry name" value="HEMOGLOBIN AND HEMOGLOBIN-HAPTOGLOBIN-BINDING PROTEIN 1-RELATED"/>
    <property type="match status" value="1"/>
</dbReference>
<feature type="signal peptide" evidence="12">
    <location>
        <begin position="1"/>
        <end position="18"/>
    </location>
</feature>
<evidence type="ECO:0000256" key="6">
    <source>
        <dbReference type="ARBA" id="ARBA00023077"/>
    </source>
</evidence>
<protein>
    <submittedName>
        <fullName evidence="15">TonB-dependent receptor</fullName>
    </submittedName>
</protein>
<sequence>MKKATFIILLLTSIITQAQQLFKGKVTTASNHPLSGATITVSSGPSVGTTSDQNGEFSLEVTKNTEILINYIGYTSKKIVLTASYTQIVLEEENQILEEVLVTSASRETQKRSEVPGSIATLNAKSIKTSKAFGIDQLVNQIPGVLMSTSRAGSNEQHFMAVRSPISTKSLFLYLEDGLPIRPTSVFNHNALLEMNNTSFGRIEVLKGPASSIYGSEAIGGSFNFITKNPTEKLSGGFDYQQNDLGFSRYEVEVSNQANEKLGFYVGGHYAKREDGPIAHSDYEKLAFTLKTVYDFSPNTRWTSVIDAVDYRSDMAGSLSESDYSNGNYESDQTFTERDAVSFRFRSTLDQQWNDNHKTAVNLIFRSNRMDQIPSYRIRQFRNQGKLTGSGSGEVNSNKFTSYVGLIQHKINFDFAASSLIIGASTDYSPQKYEAERISVFVDPTTGINTGYEKKHQDYILNYHADIFNHAAYMQYEITPIEALKITAALRYDYFKYDYDNQNDGISGAKDSENNYDNIAPKLGINYNFNKKSGIYANYSNGFTPPQTSTLYRNSFVGVDGEVFDLKPSRYDNYEIGGYFVLPSKLKFDAAIYLLEGKNTLITLRNENDEFFNSNAGKTRSYGIEYGLTYMPVKGISLTHNGSYAKHRYVTFYDRGVDYSDTDRNTAPSITGTSIVSYQTKISKELAFNIAAEHELVGSYNTSFENQVIVEDADGNPILTPEGDEKRTTATYDGHSIFNLRASIQYKNIEVWGHFLNVFDELYAVRASYNRFRGSNSYSIGNPRAFHLGLRYNL</sequence>
<reference evidence="16" key="1">
    <citation type="journal article" date="2019" name="Int. J. Syst. Evol. Microbiol.">
        <title>The Global Catalogue of Microorganisms (GCM) 10K type strain sequencing project: providing services to taxonomists for standard genome sequencing and annotation.</title>
        <authorList>
            <consortium name="The Broad Institute Genomics Platform"/>
            <consortium name="The Broad Institute Genome Sequencing Center for Infectious Disease"/>
            <person name="Wu L."/>
            <person name="Ma J."/>
        </authorList>
    </citation>
    <scope>NUCLEOTIDE SEQUENCE [LARGE SCALE GENOMIC DNA]</scope>
    <source>
        <strain evidence="16">KCTC 42423</strain>
    </source>
</reference>
<keyword evidence="5 12" id="KW-0732">Signal</keyword>
<gene>
    <name evidence="15" type="ORF">ACFSTE_04090</name>
</gene>
<dbReference type="SUPFAM" id="SSF49464">
    <property type="entry name" value="Carboxypeptidase regulatory domain-like"/>
    <property type="match status" value="1"/>
</dbReference>
<evidence type="ECO:0000256" key="1">
    <source>
        <dbReference type="ARBA" id="ARBA00004571"/>
    </source>
</evidence>
<comment type="subcellular location">
    <subcellularLocation>
        <location evidence="1 10">Cell outer membrane</location>
        <topology evidence="1 10">Multi-pass membrane protein</topology>
    </subcellularLocation>
</comment>
<dbReference type="InterPro" id="IPR012910">
    <property type="entry name" value="Plug_dom"/>
</dbReference>
<dbReference type="RefSeq" id="WP_378255950.1">
    <property type="nucleotide sequence ID" value="NZ_JBHSJV010000001.1"/>
</dbReference>
<dbReference type="InterPro" id="IPR039426">
    <property type="entry name" value="TonB-dep_rcpt-like"/>
</dbReference>
<evidence type="ECO:0000256" key="2">
    <source>
        <dbReference type="ARBA" id="ARBA00022448"/>
    </source>
</evidence>
<dbReference type="InterPro" id="IPR036942">
    <property type="entry name" value="Beta-barrel_TonB_sf"/>
</dbReference>
<organism evidence="15 16">
    <name type="scientific">Aquimarina hainanensis</name>
    <dbReference type="NCBI Taxonomy" id="1578017"/>
    <lineage>
        <taxon>Bacteria</taxon>
        <taxon>Pseudomonadati</taxon>
        <taxon>Bacteroidota</taxon>
        <taxon>Flavobacteriia</taxon>
        <taxon>Flavobacteriales</taxon>
        <taxon>Flavobacteriaceae</taxon>
        <taxon>Aquimarina</taxon>
    </lineage>
</organism>
<dbReference type="Pfam" id="PF13715">
    <property type="entry name" value="CarbopepD_reg_2"/>
    <property type="match status" value="1"/>
</dbReference>
<dbReference type="EMBL" id="JBHULX010000003">
    <property type="protein sequence ID" value="MFD2589996.1"/>
    <property type="molecule type" value="Genomic_DNA"/>
</dbReference>
<feature type="chain" id="PRO_5047070088" evidence="12">
    <location>
        <begin position="19"/>
        <end position="794"/>
    </location>
</feature>
<evidence type="ECO:0000256" key="5">
    <source>
        <dbReference type="ARBA" id="ARBA00022729"/>
    </source>
</evidence>
<evidence type="ECO:0000256" key="7">
    <source>
        <dbReference type="ARBA" id="ARBA00023136"/>
    </source>
</evidence>
<dbReference type="Gene3D" id="2.60.40.1120">
    <property type="entry name" value="Carboxypeptidase-like, regulatory domain"/>
    <property type="match status" value="1"/>
</dbReference>
<evidence type="ECO:0000256" key="11">
    <source>
        <dbReference type="RuleBase" id="RU003357"/>
    </source>
</evidence>
<evidence type="ECO:0000313" key="15">
    <source>
        <dbReference type="EMBL" id="MFD2589996.1"/>
    </source>
</evidence>
<dbReference type="InterPro" id="IPR000531">
    <property type="entry name" value="Beta-barrel_TonB"/>
</dbReference>
<dbReference type="SUPFAM" id="SSF56935">
    <property type="entry name" value="Porins"/>
    <property type="match status" value="1"/>
</dbReference>
<comment type="caution">
    <text evidence="15">The sequence shown here is derived from an EMBL/GenBank/DDBJ whole genome shotgun (WGS) entry which is preliminary data.</text>
</comment>